<evidence type="ECO:0000256" key="1">
    <source>
        <dbReference type="ARBA" id="ARBA00004328"/>
    </source>
</evidence>
<reference evidence="4" key="1">
    <citation type="journal article" date="2019" name="Arch. Virol.">
        <title>Molecular characterization of a new vitivirus discovered in a blueberry plant with green mosaic symptoms.</title>
        <authorList>
            <person name="Thekke-Veetil T."/>
            <person name="Ho T."/>
        </authorList>
    </citation>
    <scope>NUCLEOTIDE SEQUENCE</scope>
    <source>
        <strain evidence="4">NJ1</strain>
    </source>
</reference>
<evidence type="ECO:0000313" key="5">
    <source>
        <dbReference type="Proteomes" id="UP000831863"/>
    </source>
</evidence>
<dbReference type="PIRSF" id="PIRSF004075">
    <property type="entry name" value="Coat_protein_tricho/vitivirus"/>
    <property type="match status" value="1"/>
</dbReference>
<dbReference type="InterPro" id="IPR008879">
    <property type="entry name" value="Coat_protein_tricho/vitivirus"/>
</dbReference>
<accession>A0AAF1DAW5</accession>
<dbReference type="RefSeq" id="YP_010799721.1">
    <property type="nucleotide sequence ID" value="NC_076683.1"/>
</dbReference>
<keyword evidence="5" id="KW-1185">Reference proteome</keyword>
<proteinExistence type="predicted"/>
<dbReference type="Pfam" id="PF05892">
    <property type="entry name" value="Tricho_coat"/>
    <property type="match status" value="1"/>
</dbReference>
<dbReference type="KEGG" id="vg:80538140"/>
<evidence type="ECO:0000256" key="2">
    <source>
        <dbReference type="ARBA" id="ARBA00022561"/>
    </source>
</evidence>
<organism evidence="4 5">
    <name type="scientific">Blueberry green mosaic associated virus</name>
    <dbReference type="NCBI Taxonomy" id="2605718"/>
    <lineage>
        <taxon>Viruses</taxon>
        <taxon>Riboviria</taxon>
        <taxon>Orthornavirae</taxon>
        <taxon>Kitrinoviricota</taxon>
        <taxon>Alsuviricetes</taxon>
        <taxon>Tymovirales</taxon>
        <taxon>Betaflexiviridae</taxon>
        <taxon>Trivirinae</taxon>
        <taxon>Vitivirus</taxon>
        <taxon>Vitivirus vaccinii</taxon>
        <taxon>Vitivirus BGMaV</taxon>
    </lineage>
</organism>
<dbReference type="GO" id="GO:0019028">
    <property type="term" value="C:viral capsid"/>
    <property type="evidence" value="ECO:0007669"/>
    <property type="project" value="UniProtKB-KW"/>
</dbReference>
<evidence type="ECO:0000256" key="3">
    <source>
        <dbReference type="ARBA" id="ARBA00022844"/>
    </source>
</evidence>
<protein>
    <submittedName>
        <fullName evidence="4">Coat protein</fullName>
    </submittedName>
</protein>
<dbReference type="GeneID" id="80538140"/>
<keyword evidence="3" id="KW-0946">Virion</keyword>
<dbReference type="Proteomes" id="UP000831863">
    <property type="component" value="Segment"/>
</dbReference>
<dbReference type="EMBL" id="MK460433">
    <property type="protein sequence ID" value="QEH60476.1"/>
    <property type="molecule type" value="Genomic_RNA"/>
</dbReference>
<name>A0AAF1DAW5_9VIRU</name>
<keyword evidence="2 4" id="KW-0167">Capsid protein</keyword>
<comment type="subcellular location">
    <subcellularLocation>
        <location evidence="1">Virion</location>
    </subcellularLocation>
</comment>
<sequence>MDRVKRRAGVISYLDTAHKDKMGSAEDTAALLQSVFGSIAIVGTSSKAVYPESIDILSFDDKKTTKTFPLNSFVRALKALSRAASEPPMKGSTLRQLCEPFAEEAKLYLMAMAPKGIYTQLAMKMSKLGNKEPHVCFDFSGALDLIKLSAQEAGVIQALHSRLFRTEGAKGVFAAQSSVGEQAVEI</sequence>
<evidence type="ECO:0000313" key="4">
    <source>
        <dbReference type="EMBL" id="QEH60476.1"/>
    </source>
</evidence>